<dbReference type="HOGENOM" id="CLU_1482301_0_0_1"/>
<dbReference type="Proteomes" id="UP000001072">
    <property type="component" value="Unassembled WGS sequence"/>
</dbReference>
<dbReference type="InParanoid" id="F4S6C5"/>
<dbReference type="KEGG" id="mlr:MELLADRAFT_112397"/>
<dbReference type="RefSeq" id="XP_007416949.1">
    <property type="nucleotide sequence ID" value="XM_007416887.1"/>
</dbReference>
<dbReference type="VEuPathDB" id="FungiDB:MELLADRAFT_112397"/>
<organism evidence="2">
    <name type="scientific">Melampsora larici-populina (strain 98AG31 / pathotype 3-4-7)</name>
    <name type="common">Poplar leaf rust fungus</name>
    <dbReference type="NCBI Taxonomy" id="747676"/>
    <lineage>
        <taxon>Eukaryota</taxon>
        <taxon>Fungi</taxon>
        <taxon>Dikarya</taxon>
        <taxon>Basidiomycota</taxon>
        <taxon>Pucciniomycotina</taxon>
        <taxon>Pucciniomycetes</taxon>
        <taxon>Pucciniales</taxon>
        <taxon>Melampsoraceae</taxon>
        <taxon>Melampsora</taxon>
    </lineage>
</organism>
<name>F4S6C5_MELLP</name>
<gene>
    <name evidence="1" type="ORF">MELLADRAFT_112397</name>
</gene>
<evidence type="ECO:0000313" key="1">
    <source>
        <dbReference type="EMBL" id="EGF99820.1"/>
    </source>
</evidence>
<proteinExistence type="predicted"/>
<dbReference type="AlphaFoldDB" id="F4S6C5"/>
<sequence>MACAINIEGNRESNSDCMIHQYLNHSFQVKLNANQIPEAEIRSDRLRTQAQEVNVNRHGWHERFESCVGIAKGNRFECDVTYRDEPAKFGGFRPRSWKRAVITRDLERGRTGCLQPRKTGIGGDLWCGKCLCAGVVGCPSVPHGTMIGLVVRLAVPILRSQIVILKPKYLFCEPVAQYNTES</sequence>
<reference evidence="2" key="1">
    <citation type="journal article" date="2011" name="Proc. Natl. Acad. Sci. U.S.A.">
        <title>Obligate biotrophy features unraveled by the genomic analysis of rust fungi.</title>
        <authorList>
            <person name="Duplessis S."/>
            <person name="Cuomo C.A."/>
            <person name="Lin Y.-C."/>
            <person name="Aerts A."/>
            <person name="Tisserant E."/>
            <person name="Veneault-Fourrey C."/>
            <person name="Joly D.L."/>
            <person name="Hacquard S."/>
            <person name="Amselem J."/>
            <person name="Cantarel B.L."/>
            <person name="Chiu R."/>
            <person name="Coutinho P.M."/>
            <person name="Feau N."/>
            <person name="Field M."/>
            <person name="Frey P."/>
            <person name="Gelhaye E."/>
            <person name="Goldberg J."/>
            <person name="Grabherr M.G."/>
            <person name="Kodira C.D."/>
            <person name="Kohler A."/>
            <person name="Kuees U."/>
            <person name="Lindquist E.A."/>
            <person name="Lucas S.M."/>
            <person name="Mago R."/>
            <person name="Mauceli E."/>
            <person name="Morin E."/>
            <person name="Murat C."/>
            <person name="Pangilinan J.L."/>
            <person name="Park R."/>
            <person name="Pearson M."/>
            <person name="Quesneville H."/>
            <person name="Rouhier N."/>
            <person name="Sakthikumar S."/>
            <person name="Salamov A.A."/>
            <person name="Schmutz J."/>
            <person name="Selles B."/>
            <person name="Shapiro H."/>
            <person name="Tanguay P."/>
            <person name="Tuskan G.A."/>
            <person name="Henrissat B."/>
            <person name="Van de Peer Y."/>
            <person name="Rouze P."/>
            <person name="Ellis J.G."/>
            <person name="Dodds P.N."/>
            <person name="Schein J.E."/>
            <person name="Zhong S."/>
            <person name="Hamelin R.C."/>
            <person name="Grigoriev I.V."/>
            <person name="Szabo L.J."/>
            <person name="Martin F."/>
        </authorList>
    </citation>
    <scope>NUCLEOTIDE SEQUENCE [LARGE SCALE GENOMIC DNA]</scope>
    <source>
        <strain evidence="2">98AG31 / pathotype 3-4-7</strain>
    </source>
</reference>
<protein>
    <submittedName>
        <fullName evidence="1">Uncharacterized protein</fullName>
    </submittedName>
</protein>
<keyword evidence="2" id="KW-1185">Reference proteome</keyword>
<evidence type="ECO:0000313" key="2">
    <source>
        <dbReference type="Proteomes" id="UP000001072"/>
    </source>
</evidence>
<dbReference type="EMBL" id="GL883154">
    <property type="protein sequence ID" value="EGF99820.1"/>
    <property type="molecule type" value="Genomic_DNA"/>
</dbReference>
<dbReference type="GeneID" id="18924663"/>
<accession>F4S6C5</accession>